<evidence type="ECO:0000256" key="3">
    <source>
        <dbReference type="ARBA" id="ARBA00022741"/>
    </source>
</evidence>
<gene>
    <name evidence="10" type="ORF">FB45DRAFT_835541</name>
</gene>
<dbReference type="SMART" id="SM00220">
    <property type="entry name" value="S_TKc"/>
    <property type="match status" value="1"/>
</dbReference>
<comment type="caution">
    <text evidence="10">The sequence shown here is derived from an EMBL/GenBank/DDBJ whole genome shotgun (WGS) entry which is preliminary data.</text>
</comment>
<dbReference type="PANTHER" id="PTHR44329:SF298">
    <property type="entry name" value="MIXED LINEAGE KINASE DOMAIN-LIKE PROTEIN"/>
    <property type="match status" value="1"/>
</dbReference>
<evidence type="ECO:0000256" key="5">
    <source>
        <dbReference type="ARBA" id="ARBA00022840"/>
    </source>
</evidence>
<dbReference type="InterPro" id="IPR059179">
    <property type="entry name" value="MLKL-like_MCAfunc"/>
</dbReference>
<dbReference type="InterPro" id="IPR036537">
    <property type="entry name" value="Adaptor_Cbl_N_dom_sf"/>
</dbReference>
<dbReference type="PROSITE" id="PS50011">
    <property type="entry name" value="PROTEIN_KINASE_DOM"/>
    <property type="match status" value="1"/>
</dbReference>
<dbReference type="Pfam" id="PF07714">
    <property type="entry name" value="PK_Tyr_Ser-Thr"/>
    <property type="match status" value="1"/>
</dbReference>
<dbReference type="InterPro" id="IPR001245">
    <property type="entry name" value="Ser-Thr/Tyr_kinase_cat_dom"/>
</dbReference>
<dbReference type="CDD" id="cd21037">
    <property type="entry name" value="MLKL_NTD"/>
    <property type="match status" value="1"/>
</dbReference>
<evidence type="ECO:0000256" key="8">
    <source>
        <dbReference type="SAM" id="MobiDB-lite"/>
    </source>
</evidence>
<dbReference type="Proteomes" id="UP001221142">
    <property type="component" value="Unassembled WGS sequence"/>
</dbReference>
<dbReference type="InterPro" id="IPR051681">
    <property type="entry name" value="Ser/Thr_Kinases-Pseudokinases"/>
</dbReference>
<keyword evidence="3 6" id="KW-0547">Nucleotide-binding</keyword>
<keyword evidence="2" id="KW-0808">Transferase</keyword>
<name>A0AAD7FJH9_9AGAR</name>
<evidence type="ECO:0000313" key="11">
    <source>
        <dbReference type="Proteomes" id="UP001221142"/>
    </source>
</evidence>
<protein>
    <submittedName>
        <fullName evidence="10">Kinase-like domain-containing protein</fullName>
    </submittedName>
</protein>
<dbReference type="Gene3D" id="3.30.200.20">
    <property type="entry name" value="Phosphorylase Kinase, domain 1"/>
    <property type="match status" value="1"/>
</dbReference>
<proteinExistence type="predicted"/>
<reference evidence="10" key="1">
    <citation type="submission" date="2023-03" db="EMBL/GenBank/DDBJ databases">
        <title>Massive genome expansion in bonnet fungi (Mycena s.s.) driven by repeated elements and novel gene families across ecological guilds.</title>
        <authorList>
            <consortium name="Lawrence Berkeley National Laboratory"/>
            <person name="Harder C.B."/>
            <person name="Miyauchi S."/>
            <person name="Viragh M."/>
            <person name="Kuo A."/>
            <person name="Thoen E."/>
            <person name="Andreopoulos B."/>
            <person name="Lu D."/>
            <person name="Skrede I."/>
            <person name="Drula E."/>
            <person name="Henrissat B."/>
            <person name="Morin E."/>
            <person name="Kohler A."/>
            <person name="Barry K."/>
            <person name="LaButti K."/>
            <person name="Morin E."/>
            <person name="Salamov A."/>
            <person name="Lipzen A."/>
            <person name="Mereny Z."/>
            <person name="Hegedus B."/>
            <person name="Baldrian P."/>
            <person name="Stursova M."/>
            <person name="Weitz H."/>
            <person name="Taylor A."/>
            <person name="Grigoriev I.V."/>
            <person name="Nagy L.G."/>
            <person name="Martin F."/>
            <person name="Kauserud H."/>
        </authorList>
    </citation>
    <scope>NUCLEOTIDE SEQUENCE</scope>
    <source>
        <strain evidence="10">9284</strain>
    </source>
</reference>
<dbReference type="GO" id="GO:0005524">
    <property type="term" value="F:ATP binding"/>
    <property type="evidence" value="ECO:0007669"/>
    <property type="project" value="UniProtKB-UniRule"/>
</dbReference>
<feature type="compositionally biased region" description="Pro residues" evidence="8">
    <location>
        <begin position="550"/>
        <end position="559"/>
    </location>
</feature>
<feature type="region of interest" description="Disordered" evidence="8">
    <location>
        <begin position="513"/>
        <end position="567"/>
    </location>
</feature>
<keyword evidence="4 10" id="KW-0418">Kinase</keyword>
<dbReference type="PANTHER" id="PTHR44329">
    <property type="entry name" value="SERINE/THREONINE-PROTEIN KINASE TNNI3K-RELATED"/>
    <property type="match status" value="1"/>
</dbReference>
<dbReference type="EMBL" id="JARKIF010000011">
    <property type="protein sequence ID" value="KAJ7627321.1"/>
    <property type="molecule type" value="Genomic_DNA"/>
</dbReference>
<dbReference type="SUPFAM" id="SSF56112">
    <property type="entry name" value="Protein kinase-like (PK-like)"/>
    <property type="match status" value="1"/>
</dbReference>
<keyword evidence="11" id="KW-1185">Reference proteome</keyword>
<keyword evidence="7" id="KW-0175">Coiled coil</keyword>
<dbReference type="FunFam" id="3.30.200.20:FF:000180">
    <property type="entry name" value="serine/threonine-protein kinase STY46-like"/>
    <property type="match status" value="1"/>
</dbReference>
<evidence type="ECO:0000256" key="6">
    <source>
        <dbReference type="PROSITE-ProRule" id="PRU10141"/>
    </source>
</evidence>
<organism evidence="10 11">
    <name type="scientific">Roridomyces roridus</name>
    <dbReference type="NCBI Taxonomy" id="1738132"/>
    <lineage>
        <taxon>Eukaryota</taxon>
        <taxon>Fungi</taxon>
        <taxon>Dikarya</taxon>
        <taxon>Basidiomycota</taxon>
        <taxon>Agaricomycotina</taxon>
        <taxon>Agaricomycetes</taxon>
        <taxon>Agaricomycetidae</taxon>
        <taxon>Agaricales</taxon>
        <taxon>Marasmiineae</taxon>
        <taxon>Mycenaceae</taxon>
        <taxon>Roridomyces</taxon>
    </lineage>
</organism>
<dbReference type="Gene3D" id="1.20.930.20">
    <property type="entry name" value="Adaptor protein Cbl, N-terminal domain"/>
    <property type="match status" value="1"/>
</dbReference>
<dbReference type="GO" id="GO:0004674">
    <property type="term" value="F:protein serine/threonine kinase activity"/>
    <property type="evidence" value="ECO:0007669"/>
    <property type="project" value="UniProtKB-KW"/>
</dbReference>
<keyword evidence="5 6" id="KW-0067">ATP-binding</keyword>
<dbReference type="InterPro" id="IPR011009">
    <property type="entry name" value="Kinase-like_dom_sf"/>
</dbReference>
<dbReference type="PROSITE" id="PS00108">
    <property type="entry name" value="PROTEIN_KINASE_ST"/>
    <property type="match status" value="1"/>
</dbReference>
<dbReference type="AlphaFoldDB" id="A0AAD7FJH9"/>
<evidence type="ECO:0000256" key="4">
    <source>
        <dbReference type="ARBA" id="ARBA00022777"/>
    </source>
</evidence>
<dbReference type="Gene3D" id="1.10.510.10">
    <property type="entry name" value="Transferase(Phosphotransferase) domain 1"/>
    <property type="match status" value="1"/>
</dbReference>
<dbReference type="GO" id="GO:0007166">
    <property type="term" value="P:cell surface receptor signaling pathway"/>
    <property type="evidence" value="ECO:0007669"/>
    <property type="project" value="InterPro"/>
</dbReference>
<dbReference type="InterPro" id="IPR008271">
    <property type="entry name" value="Ser/Thr_kinase_AS"/>
</dbReference>
<feature type="coiled-coil region" evidence="7">
    <location>
        <begin position="172"/>
        <end position="199"/>
    </location>
</feature>
<dbReference type="InterPro" id="IPR000719">
    <property type="entry name" value="Prot_kinase_dom"/>
</dbReference>
<sequence length="567" mass="63995">MHGQLGEYCVALMTAVTQLFFPPTMSLDAALNILTGATPVPGLHPAYTVFEFIYSSVQTVRASKRPLVVLANAVAQLLAALQGEFKGERLSPESCRKPLKDLMDLLNDIHKFVQLDQERTFLTALFQADARVASIDLFYRRISMTMNSFQVSASLNIQQMLRDNERARLDDAQTLASRFSELENNHNELRRELDINHKNMLAMMVSIERRIEENRGRNAPEQRFYSHTLQYLASTSRQQVKLENWMVSPFDVDFGEEIGVGGFGTVFQGTWNRTEVAIKMIRNESGVAANVQMLRHEIDIWMTLRHPNILQFLGANTLDDKPFVVMPLLSYNARQFLRLRQDWDPPLILRDISLGLEYLHARKICHGDLKGINVLVEDSGRALLCDFGLTRIKADMTSRTTTNSPVVSGSRNWMAPELLTGALPKPPTDIYSFGMTLYELYTDEIPLMAVPYGDFIELVCRLDVRPERPDEDDCPRLTDGVWDLAEKCWKKDARARPTSRQIHDTIKILLMARSAPPPRRPVSPSLSDDRTLIPASVRPCASTSGRTAPQPSPALPPTPVGIRKESC</sequence>
<evidence type="ECO:0000256" key="1">
    <source>
        <dbReference type="ARBA" id="ARBA00022527"/>
    </source>
</evidence>
<feature type="domain" description="Protein kinase" evidence="9">
    <location>
        <begin position="252"/>
        <end position="506"/>
    </location>
</feature>
<dbReference type="PROSITE" id="PS00107">
    <property type="entry name" value="PROTEIN_KINASE_ATP"/>
    <property type="match status" value="1"/>
</dbReference>
<dbReference type="InterPro" id="IPR017441">
    <property type="entry name" value="Protein_kinase_ATP_BS"/>
</dbReference>
<evidence type="ECO:0000256" key="2">
    <source>
        <dbReference type="ARBA" id="ARBA00022679"/>
    </source>
</evidence>
<evidence type="ECO:0000256" key="7">
    <source>
        <dbReference type="SAM" id="Coils"/>
    </source>
</evidence>
<feature type="binding site" evidence="6">
    <location>
        <position position="279"/>
    </location>
    <ligand>
        <name>ATP</name>
        <dbReference type="ChEBI" id="CHEBI:30616"/>
    </ligand>
</feature>
<accession>A0AAD7FJH9</accession>
<evidence type="ECO:0000259" key="9">
    <source>
        <dbReference type="PROSITE" id="PS50011"/>
    </source>
</evidence>
<evidence type="ECO:0000313" key="10">
    <source>
        <dbReference type="EMBL" id="KAJ7627321.1"/>
    </source>
</evidence>
<keyword evidence="1" id="KW-0723">Serine/threonine-protein kinase</keyword>